<keyword evidence="1" id="KW-0732">Signal</keyword>
<evidence type="ECO:0000256" key="1">
    <source>
        <dbReference type="SAM" id="SignalP"/>
    </source>
</evidence>
<dbReference type="Proteomes" id="UP000008237">
    <property type="component" value="Unassembled WGS sequence"/>
</dbReference>
<accession>E2C2Y7</accession>
<dbReference type="PhylomeDB" id="E2C2Y7"/>
<gene>
    <name evidence="2" type="ORF">EAI_08981</name>
</gene>
<feature type="signal peptide" evidence="1">
    <location>
        <begin position="1"/>
        <end position="17"/>
    </location>
</feature>
<feature type="chain" id="PRO_5003157603" evidence="1">
    <location>
        <begin position="18"/>
        <end position="230"/>
    </location>
</feature>
<organism evidence="3">
    <name type="scientific">Harpegnathos saltator</name>
    <name type="common">Jerdon's jumping ant</name>
    <dbReference type="NCBI Taxonomy" id="610380"/>
    <lineage>
        <taxon>Eukaryota</taxon>
        <taxon>Metazoa</taxon>
        <taxon>Ecdysozoa</taxon>
        <taxon>Arthropoda</taxon>
        <taxon>Hexapoda</taxon>
        <taxon>Insecta</taxon>
        <taxon>Pterygota</taxon>
        <taxon>Neoptera</taxon>
        <taxon>Endopterygota</taxon>
        <taxon>Hymenoptera</taxon>
        <taxon>Apocrita</taxon>
        <taxon>Aculeata</taxon>
        <taxon>Formicoidea</taxon>
        <taxon>Formicidae</taxon>
        <taxon>Ponerinae</taxon>
        <taxon>Ponerini</taxon>
        <taxon>Harpegnathos</taxon>
    </lineage>
</organism>
<dbReference type="KEGG" id="hst:105189380"/>
<dbReference type="AlphaFoldDB" id="E2C2Y7"/>
<dbReference type="OrthoDB" id="7631576at2759"/>
<dbReference type="OMA" id="HQSLQYI"/>
<evidence type="ECO:0000313" key="2">
    <source>
        <dbReference type="EMBL" id="EFN77691.1"/>
    </source>
</evidence>
<evidence type="ECO:0000313" key="3">
    <source>
        <dbReference type="Proteomes" id="UP000008237"/>
    </source>
</evidence>
<sequence length="230" mass="25953">MFRILVLCLIWLSTVSSEAGMDMTSESLLDKISDISMKVKREAHQPCGPVYPHVPAFSPPPVYVKPYVQQTYLKKELGVQPLAHFQYSQPSYTSVVSKPVISYVKPVTPVLNYQTLHQSASYIKPAMPIYEKPMLPYAPVYQKPLYYAPTYQSPMYHDVMPKIFVKKYEAPVAPVVYQKPLVHAPIQYAAPKVLQLPTPHVSYVKPVVHTPPVYAPPPVHNSVIVKPHCV</sequence>
<reference evidence="2 3" key="1">
    <citation type="journal article" date="2010" name="Science">
        <title>Genomic comparison of the ants Camponotus floridanus and Harpegnathos saltator.</title>
        <authorList>
            <person name="Bonasio R."/>
            <person name="Zhang G."/>
            <person name="Ye C."/>
            <person name="Mutti N.S."/>
            <person name="Fang X."/>
            <person name="Qin N."/>
            <person name="Donahue G."/>
            <person name="Yang P."/>
            <person name="Li Q."/>
            <person name="Li C."/>
            <person name="Zhang P."/>
            <person name="Huang Z."/>
            <person name="Berger S.L."/>
            <person name="Reinberg D."/>
            <person name="Wang J."/>
            <person name="Liebig J."/>
        </authorList>
    </citation>
    <scope>NUCLEOTIDE SEQUENCE [LARGE SCALE GENOMIC DNA]</scope>
    <source>
        <strain evidence="2 3">R22 G/1</strain>
    </source>
</reference>
<dbReference type="InParanoid" id="E2C2Y7"/>
<dbReference type="EMBL" id="GL452255">
    <property type="protein sequence ID" value="EFN77691.1"/>
    <property type="molecule type" value="Genomic_DNA"/>
</dbReference>
<proteinExistence type="predicted"/>
<name>E2C2Y7_HARSA</name>
<protein>
    <submittedName>
        <fullName evidence="2">Uncharacterized protein</fullName>
    </submittedName>
</protein>
<keyword evidence="3" id="KW-1185">Reference proteome</keyword>